<dbReference type="GO" id="GO:0015074">
    <property type="term" value="P:DNA integration"/>
    <property type="evidence" value="ECO:0007669"/>
    <property type="project" value="InterPro"/>
</dbReference>
<dbReference type="RefSeq" id="WP_007575049.1">
    <property type="nucleotide sequence ID" value="NZ_BPTS01000002.1"/>
</dbReference>
<keyword evidence="7" id="KW-1185">Reference proteome</keyword>
<dbReference type="PANTHER" id="PTHR30349:SF64">
    <property type="entry name" value="PROPHAGE INTEGRASE INTD-RELATED"/>
    <property type="match status" value="1"/>
</dbReference>
<proteinExistence type="inferred from homology"/>
<dbReference type="InterPro" id="IPR025269">
    <property type="entry name" value="SAM-like_dom"/>
</dbReference>
<evidence type="ECO:0000256" key="2">
    <source>
        <dbReference type="ARBA" id="ARBA00023125"/>
    </source>
</evidence>
<name>F8N7K8_9BACT</name>
<dbReference type="STRING" id="688246.Premu_2074"/>
<evidence type="ECO:0000256" key="3">
    <source>
        <dbReference type="ARBA" id="ARBA00023172"/>
    </source>
</evidence>
<dbReference type="InterPro" id="IPR013762">
    <property type="entry name" value="Integrase-like_cat_sf"/>
</dbReference>
<organism evidence="6 7">
    <name type="scientific">Hallella multisaccharivorax DSM 17128</name>
    <dbReference type="NCBI Taxonomy" id="688246"/>
    <lineage>
        <taxon>Bacteria</taxon>
        <taxon>Pseudomonadati</taxon>
        <taxon>Bacteroidota</taxon>
        <taxon>Bacteroidia</taxon>
        <taxon>Bacteroidales</taxon>
        <taxon>Prevotellaceae</taxon>
        <taxon>Hallella</taxon>
    </lineage>
</organism>
<dbReference type="Pfam" id="PF17293">
    <property type="entry name" value="Arm-DNA-bind_5"/>
    <property type="match status" value="1"/>
</dbReference>
<evidence type="ECO:0000259" key="5">
    <source>
        <dbReference type="PROSITE" id="PS51898"/>
    </source>
</evidence>
<dbReference type="EMBL" id="GL945017">
    <property type="protein sequence ID" value="EGN57468.1"/>
    <property type="molecule type" value="Genomic_DNA"/>
</dbReference>
<dbReference type="AlphaFoldDB" id="F8N7K8"/>
<dbReference type="InterPro" id="IPR011010">
    <property type="entry name" value="DNA_brk_join_enz"/>
</dbReference>
<dbReference type="PROSITE" id="PS51898">
    <property type="entry name" value="TYR_RECOMBINASE"/>
    <property type="match status" value="1"/>
</dbReference>
<dbReference type="SUPFAM" id="SSF56349">
    <property type="entry name" value="DNA breaking-rejoining enzymes"/>
    <property type="match status" value="1"/>
</dbReference>
<gene>
    <name evidence="6" type="ORF">Premu_2074</name>
</gene>
<sequence>MRRAFKTVFYIRGNYLNKEGKCAIMTRICLDKDRISIGTTGICIKPDLWDPIHQNLKGRTVEALQVNKKLEGIRAELQAISEKLGFEDTLTLEKVKAIYQHADGTYDTIGKIFDKYISNVKEQVGISMSEASYEKYSLCRERFMAMLKSKYHCSDMALKELNPTVVQDYGVYLMTVVGQSHNTAMKTLKTFKTIILYAIKLGVLHANPFLGVKIHMEAVDRGFLTEDEIAAMMRKEFDIPRLELVRDVFVFSCFTGLAYIDVKFLEKKNIVPLNGKEWIIDERIKTHTHINVLLFDGAKRILKKYENDPRCKGHLLPILSNQKMNLYLKEIAAACGIDKELTFHMARHTFATLALSKGVPIESVSRMLGHTNIKTTQIYARITNKKIESDMSKFFEDKGIMNLDAQSVKMTKKADKTKAKKEVADKAKETIFDMDADKAEEKTGEAPKRKSTAKKSSKAKTRDISSKTDASKDKPKRNRKVG</sequence>
<dbReference type="HOGENOM" id="CLU_033139_2_0_10"/>
<protein>
    <submittedName>
        <fullName evidence="6">Integrase family protein</fullName>
    </submittedName>
</protein>
<dbReference type="Pfam" id="PF00589">
    <property type="entry name" value="Phage_integrase"/>
    <property type="match status" value="1"/>
</dbReference>
<dbReference type="CDD" id="cd01185">
    <property type="entry name" value="INTN1_C_like"/>
    <property type="match status" value="1"/>
</dbReference>
<dbReference type="InterPro" id="IPR002104">
    <property type="entry name" value="Integrase_catalytic"/>
</dbReference>
<dbReference type="Pfam" id="PF13102">
    <property type="entry name" value="Phage_int_SAM_5"/>
    <property type="match status" value="1"/>
</dbReference>
<feature type="domain" description="Tyr recombinase" evidence="5">
    <location>
        <begin position="219"/>
        <end position="392"/>
    </location>
</feature>
<comment type="similarity">
    <text evidence="1">Belongs to the 'phage' integrase family.</text>
</comment>
<feature type="compositionally biased region" description="Basic and acidic residues" evidence="4">
    <location>
        <begin position="460"/>
        <end position="473"/>
    </location>
</feature>
<evidence type="ECO:0000256" key="4">
    <source>
        <dbReference type="SAM" id="MobiDB-lite"/>
    </source>
</evidence>
<dbReference type="eggNOG" id="COG4974">
    <property type="taxonomic scope" value="Bacteria"/>
</dbReference>
<dbReference type="Gene3D" id="1.10.443.10">
    <property type="entry name" value="Intergrase catalytic core"/>
    <property type="match status" value="1"/>
</dbReference>
<feature type="region of interest" description="Disordered" evidence="4">
    <location>
        <begin position="430"/>
        <end position="482"/>
    </location>
</feature>
<dbReference type="InterPro" id="IPR035386">
    <property type="entry name" value="Arm-DNA-bind_5"/>
</dbReference>
<keyword evidence="2" id="KW-0238">DNA-binding</keyword>
<evidence type="ECO:0000313" key="6">
    <source>
        <dbReference type="EMBL" id="EGN57468.1"/>
    </source>
</evidence>
<dbReference type="PANTHER" id="PTHR30349">
    <property type="entry name" value="PHAGE INTEGRASE-RELATED"/>
    <property type="match status" value="1"/>
</dbReference>
<reference evidence="7" key="1">
    <citation type="journal article" date="2011" name="Stand. Genomic Sci.">
        <title>Non-contiguous finished genome sequence of the opportunistic oral pathogen Prevotella multisaccharivorax type strain (PPPA20).</title>
        <authorList>
            <person name="Pati A."/>
            <person name="Gronow S."/>
            <person name="Lu M."/>
            <person name="Lapidus A."/>
            <person name="Nolan M."/>
            <person name="Lucas S."/>
            <person name="Hammon N."/>
            <person name="Deshpande S."/>
            <person name="Cheng J.F."/>
            <person name="Tapia R."/>
            <person name="Han C."/>
            <person name="Goodwin L."/>
            <person name="Pitluck S."/>
            <person name="Liolios K."/>
            <person name="Pagani I."/>
            <person name="Mavromatis K."/>
            <person name="Mikhailova N."/>
            <person name="Huntemann M."/>
            <person name="Chen A."/>
            <person name="Palaniappan K."/>
            <person name="Land M."/>
            <person name="Hauser L."/>
            <person name="Detter J.C."/>
            <person name="Brambilla E.M."/>
            <person name="Rohde M."/>
            <person name="Goker M."/>
            <person name="Woyke T."/>
            <person name="Bristow J."/>
            <person name="Eisen J.A."/>
            <person name="Markowitz V."/>
            <person name="Hugenholtz P."/>
            <person name="Kyrpides N.C."/>
            <person name="Klenk H.P."/>
            <person name="Ivanova N."/>
        </authorList>
    </citation>
    <scope>NUCLEOTIDE SEQUENCE [LARGE SCALE GENOMIC DNA]</scope>
    <source>
        <strain evidence="7">DSM 17128</strain>
    </source>
</reference>
<feature type="compositionally biased region" description="Basic and acidic residues" evidence="4">
    <location>
        <begin position="430"/>
        <end position="448"/>
    </location>
</feature>
<dbReference type="GO" id="GO:0006310">
    <property type="term" value="P:DNA recombination"/>
    <property type="evidence" value="ECO:0007669"/>
    <property type="project" value="UniProtKB-KW"/>
</dbReference>
<dbReference type="InterPro" id="IPR050090">
    <property type="entry name" value="Tyrosine_recombinase_XerCD"/>
</dbReference>
<dbReference type="InterPro" id="IPR010998">
    <property type="entry name" value="Integrase_recombinase_N"/>
</dbReference>
<dbReference type="Proteomes" id="UP000002772">
    <property type="component" value="Unassembled WGS sequence"/>
</dbReference>
<evidence type="ECO:0000313" key="7">
    <source>
        <dbReference type="Proteomes" id="UP000002772"/>
    </source>
</evidence>
<keyword evidence="3" id="KW-0233">DNA recombination</keyword>
<dbReference type="GO" id="GO:0003677">
    <property type="term" value="F:DNA binding"/>
    <property type="evidence" value="ECO:0007669"/>
    <property type="project" value="UniProtKB-KW"/>
</dbReference>
<evidence type="ECO:0000256" key="1">
    <source>
        <dbReference type="ARBA" id="ARBA00008857"/>
    </source>
</evidence>
<feature type="compositionally biased region" description="Basic residues" evidence="4">
    <location>
        <begin position="449"/>
        <end position="459"/>
    </location>
</feature>
<dbReference type="Gene3D" id="1.10.150.130">
    <property type="match status" value="1"/>
</dbReference>
<accession>F8N7K8</accession>